<dbReference type="PANTHER" id="PTHR35011:SF10">
    <property type="entry name" value="TRAP TRANSPORTER SMALL PERMEASE PROTEIN"/>
    <property type="match status" value="1"/>
</dbReference>
<sequence>MSASPSSGPGRSATPVSAAERPLVAVEAVLANMTSAATLAVMVIVVADVVGRYAFNQPIGWVYDLVSIYYINLVLYFMASETLRVRGHIALDLRLRFLPRPLWRGLQAIAWIAVAAAIAVSAWRVSADAVGSFTAGDVHPGLYEWPVWVEKAIVGLGLILLVCRIVLRIFLLGLGKGEGPREGQGAARQDDDIDSWELRL</sequence>
<dbReference type="InterPro" id="IPR007387">
    <property type="entry name" value="TRAP_DctQ"/>
</dbReference>
<comment type="subunit">
    <text evidence="9">The complex comprises the extracytoplasmic solute receptor protein and the two transmembrane proteins.</text>
</comment>
<evidence type="ECO:0000256" key="3">
    <source>
        <dbReference type="ARBA" id="ARBA00022475"/>
    </source>
</evidence>
<evidence type="ECO:0000313" key="11">
    <source>
        <dbReference type="EMBL" id="MFC3227782.1"/>
    </source>
</evidence>
<keyword evidence="3" id="KW-1003">Cell membrane</keyword>
<dbReference type="InterPro" id="IPR055348">
    <property type="entry name" value="DctQ"/>
</dbReference>
<dbReference type="PANTHER" id="PTHR35011">
    <property type="entry name" value="2,3-DIKETO-L-GULONATE TRAP TRANSPORTER SMALL PERMEASE PROTEIN YIAM"/>
    <property type="match status" value="1"/>
</dbReference>
<keyword evidence="4 9" id="KW-0997">Cell inner membrane</keyword>
<evidence type="ECO:0000256" key="4">
    <source>
        <dbReference type="ARBA" id="ARBA00022519"/>
    </source>
</evidence>
<keyword evidence="7 9" id="KW-0472">Membrane</keyword>
<keyword evidence="2 9" id="KW-0813">Transport</keyword>
<dbReference type="RefSeq" id="WP_379900249.1">
    <property type="nucleotide sequence ID" value="NZ_JBHRTR010000025.1"/>
</dbReference>
<dbReference type="Pfam" id="PF04290">
    <property type="entry name" value="DctQ"/>
    <property type="match status" value="1"/>
</dbReference>
<feature type="domain" description="Tripartite ATP-independent periplasmic transporters DctQ component" evidence="10">
    <location>
        <begin position="41"/>
        <end position="170"/>
    </location>
</feature>
<feature type="transmembrane region" description="Helical" evidence="9">
    <location>
        <begin position="36"/>
        <end position="55"/>
    </location>
</feature>
<evidence type="ECO:0000256" key="1">
    <source>
        <dbReference type="ARBA" id="ARBA00004429"/>
    </source>
</evidence>
<keyword evidence="5 9" id="KW-0812">Transmembrane</keyword>
<evidence type="ECO:0000256" key="9">
    <source>
        <dbReference type="RuleBase" id="RU369079"/>
    </source>
</evidence>
<evidence type="ECO:0000256" key="8">
    <source>
        <dbReference type="ARBA" id="ARBA00038436"/>
    </source>
</evidence>
<evidence type="ECO:0000256" key="7">
    <source>
        <dbReference type="ARBA" id="ARBA00023136"/>
    </source>
</evidence>
<comment type="caution">
    <text evidence="11">The sequence shown here is derived from an EMBL/GenBank/DDBJ whole genome shotgun (WGS) entry which is preliminary data.</text>
</comment>
<evidence type="ECO:0000256" key="5">
    <source>
        <dbReference type="ARBA" id="ARBA00022692"/>
    </source>
</evidence>
<keyword evidence="6 9" id="KW-1133">Transmembrane helix</keyword>
<name>A0ABV7KZM1_9PROT</name>
<feature type="transmembrane region" description="Helical" evidence="9">
    <location>
        <begin position="101"/>
        <end position="123"/>
    </location>
</feature>
<protein>
    <recommendedName>
        <fullName evidence="9">TRAP transporter small permease protein</fullName>
    </recommendedName>
</protein>
<organism evidence="11 12">
    <name type="scientific">Marinibaculum pumilum</name>
    <dbReference type="NCBI Taxonomy" id="1766165"/>
    <lineage>
        <taxon>Bacteria</taxon>
        <taxon>Pseudomonadati</taxon>
        <taxon>Pseudomonadota</taxon>
        <taxon>Alphaproteobacteria</taxon>
        <taxon>Rhodospirillales</taxon>
        <taxon>Rhodospirillaceae</taxon>
        <taxon>Marinibaculum</taxon>
    </lineage>
</organism>
<dbReference type="Proteomes" id="UP001595528">
    <property type="component" value="Unassembled WGS sequence"/>
</dbReference>
<accession>A0ABV7KZM1</accession>
<evidence type="ECO:0000259" key="10">
    <source>
        <dbReference type="Pfam" id="PF04290"/>
    </source>
</evidence>
<evidence type="ECO:0000256" key="2">
    <source>
        <dbReference type="ARBA" id="ARBA00022448"/>
    </source>
</evidence>
<reference evidence="12" key="1">
    <citation type="journal article" date="2019" name="Int. J. Syst. Evol. Microbiol.">
        <title>The Global Catalogue of Microorganisms (GCM) 10K type strain sequencing project: providing services to taxonomists for standard genome sequencing and annotation.</title>
        <authorList>
            <consortium name="The Broad Institute Genomics Platform"/>
            <consortium name="The Broad Institute Genome Sequencing Center for Infectious Disease"/>
            <person name="Wu L."/>
            <person name="Ma J."/>
        </authorList>
    </citation>
    <scope>NUCLEOTIDE SEQUENCE [LARGE SCALE GENOMIC DNA]</scope>
    <source>
        <strain evidence="12">KCTC 42964</strain>
    </source>
</reference>
<comment type="function">
    <text evidence="9">Part of the tripartite ATP-independent periplasmic (TRAP) transport system.</text>
</comment>
<keyword evidence="12" id="KW-1185">Reference proteome</keyword>
<proteinExistence type="inferred from homology"/>
<evidence type="ECO:0000256" key="6">
    <source>
        <dbReference type="ARBA" id="ARBA00022989"/>
    </source>
</evidence>
<evidence type="ECO:0000313" key="12">
    <source>
        <dbReference type="Proteomes" id="UP001595528"/>
    </source>
</evidence>
<dbReference type="EMBL" id="JBHRTR010000025">
    <property type="protein sequence ID" value="MFC3227782.1"/>
    <property type="molecule type" value="Genomic_DNA"/>
</dbReference>
<comment type="subcellular location">
    <subcellularLocation>
        <location evidence="1 9">Cell inner membrane</location>
        <topology evidence="1 9">Multi-pass membrane protein</topology>
    </subcellularLocation>
</comment>
<gene>
    <name evidence="11" type="ORF">ACFOGJ_11100</name>
</gene>
<feature type="transmembrane region" description="Helical" evidence="9">
    <location>
        <begin position="152"/>
        <end position="171"/>
    </location>
</feature>
<comment type="similarity">
    <text evidence="8 9">Belongs to the TRAP transporter small permease family.</text>
</comment>
<feature type="transmembrane region" description="Helical" evidence="9">
    <location>
        <begin position="61"/>
        <end position="80"/>
    </location>
</feature>